<keyword evidence="1" id="KW-0812">Transmembrane</keyword>
<organism evidence="2 3">
    <name type="scientific">Microbacterium elymi</name>
    <dbReference type="NCBI Taxonomy" id="2909587"/>
    <lineage>
        <taxon>Bacteria</taxon>
        <taxon>Bacillati</taxon>
        <taxon>Actinomycetota</taxon>
        <taxon>Actinomycetes</taxon>
        <taxon>Micrococcales</taxon>
        <taxon>Microbacteriaceae</taxon>
        <taxon>Microbacterium</taxon>
    </lineage>
</organism>
<protein>
    <submittedName>
        <fullName evidence="2">Uncharacterized protein</fullName>
    </submittedName>
</protein>
<evidence type="ECO:0000313" key="3">
    <source>
        <dbReference type="Proteomes" id="UP001054811"/>
    </source>
</evidence>
<keyword evidence="3" id="KW-1185">Reference proteome</keyword>
<dbReference type="Proteomes" id="UP001054811">
    <property type="component" value="Chromosome"/>
</dbReference>
<gene>
    <name evidence="2" type="ORF">L2X98_26685</name>
</gene>
<dbReference type="RefSeq" id="WP_259610785.1">
    <property type="nucleotide sequence ID" value="NZ_CP091139.2"/>
</dbReference>
<evidence type="ECO:0000313" key="2">
    <source>
        <dbReference type="EMBL" id="UUT34271.1"/>
    </source>
</evidence>
<dbReference type="EMBL" id="CP091139">
    <property type="protein sequence ID" value="UUT34271.1"/>
    <property type="molecule type" value="Genomic_DNA"/>
</dbReference>
<evidence type="ECO:0000256" key="1">
    <source>
        <dbReference type="SAM" id="Phobius"/>
    </source>
</evidence>
<feature type="transmembrane region" description="Helical" evidence="1">
    <location>
        <begin position="25"/>
        <end position="50"/>
    </location>
</feature>
<proteinExistence type="predicted"/>
<accession>A0ABY5NGM9</accession>
<keyword evidence="1" id="KW-1133">Transmembrane helix</keyword>
<keyword evidence="1" id="KW-0472">Membrane</keyword>
<reference evidence="2" key="1">
    <citation type="submission" date="2022-01" db="EMBL/GenBank/DDBJ databases">
        <title>Microbacterium eymi and Microbacterium rhizovicinus sp. nov., isolated from the rhizospheric soil of Elymus tsukushiensis, a plant native to the Dokdo Islands, Republic of Korea.</title>
        <authorList>
            <person name="Hwang Y.J."/>
        </authorList>
    </citation>
    <scope>NUCLEOTIDE SEQUENCE</scope>
    <source>
        <strain evidence="2">KUDC0405</strain>
    </source>
</reference>
<sequence>MLLGLGLLLVPAGYALNYTVEEAHATFTLTGITIGVGVFGGYAAIAAVYLGIAGFSPRRDAATNTPLAAESTASDDHPGGAA</sequence>
<name>A0ABY5NGM9_9MICO</name>